<dbReference type="RefSeq" id="XP_019048791.1">
    <property type="nucleotide sequence ID" value="XM_019189229.1"/>
</dbReference>
<accession>A0A1B9G9P4</accession>
<feature type="compositionally biased region" description="Basic residues" evidence="1">
    <location>
        <begin position="106"/>
        <end position="116"/>
    </location>
</feature>
<feature type="region of interest" description="Disordered" evidence="1">
    <location>
        <begin position="482"/>
        <end position="502"/>
    </location>
</feature>
<evidence type="ECO:0000313" key="2">
    <source>
        <dbReference type="EMBL" id="OCF27721.1"/>
    </source>
</evidence>
<name>A0A1B9G9P4_9TREE</name>
<feature type="compositionally biased region" description="Basic residues" evidence="1">
    <location>
        <begin position="16"/>
        <end position="25"/>
    </location>
</feature>
<feature type="compositionally biased region" description="Low complexity" evidence="1">
    <location>
        <begin position="40"/>
        <end position="52"/>
    </location>
</feature>
<feature type="compositionally biased region" description="Basic and acidic residues" evidence="1">
    <location>
        <begin position="117"/>
        <end position="131"/>
    </location>
</feature>
<dbReference type="OrthoDB" id="10636048at2759"/>
<dbReference type="VEuPathDB" id="FungiDB:I302_02566"/>
<reference evidence="2" key="1">
    <citation type="submission" date="2013-07" db="EMBL/GenBank/DDBJ databases">
        <title>The Genome Sequence of Cryptococcus bestiolae CBS10118.</title>
        <authorList>
            <consortium name="The Broad Institute Genome Sequencing Platform"/>
            <person name="Cuomo C."/>
            <person name="Litvintseva A."/>
            <person name="Chen Y."/>
            <person name="Heitman J."/>
            <person name="Sun S."/>
            <person name="Springer D."/>
            <person name="Dromer F."/>
            <person name="Young S.K."/>
            <person name="Zeng Q."/>
            <person name="Gargeya S."/>
            <person name="Fitzgerald M."/>
            <person name="Abouelleil A."/>
            <person name="Alvarado L."/>
            <person name="Berlin A.M."/>
            <person name="Chapman S.B."/>
            <person name="Dewar J."/>
            <person name="Goldberg J."/>
            <person name="Griggs A."/>
            <person name="Gujja S."/>
            <person name="Hansen M."/>
            <person name="Howarth C."/>
            <person name="Imamovic A."/>
            <person name="Larimer J."/>
            <person name="McCowan C."/>
            <person name="Murphy C."/>
            <person name="Pearson M."/>
            <person name="Priest M."/>
            <person name="Roberts A."/>
            <person name="Saif S."/>
            <person name="Shea T."/>
            <person name="Sykes S."/>
            <person name="Wortman J."/>
            <person name="Nusbaum C."/>
            <person name="Birren B."/>
        </authorList>
    </citation>
    <scope>NUCLEOTIDE SEQUENCE [LARGE SCALE GENOMIC DNA]</scope>
    <source>
        <strain evidence="2">CBS 10118</strain>
    </source>
</reference>
<gene>
    <name evidence="2" type="ORF">I302_02566</name>
    <name evidence="3" type="ORF">I302_103861</name>
</gene>
<feature type="compositionally biased region" description="Basic and acidic residues" evidence="1">
    <location>
        <begin position="236"/>
        <end position="246"/>
    </location>
</feature>
<keyword evidence="4" id="KW-1185">Reference proteome</keyword>
<organism evidence="2">
    <name type="scientific">Kwoniella bestiolae CBS 10118</name>
    <dbReference type="NCBI Taxonomy" id="1296100"/>
    <lineage>
        <taxon>Eukaryota</taxon>
        <taxon>Fungi</taxon>
        <taxon>Dikarya</taxon>
        <taxon>Basidiomycota</taxon>
        <taxon>Agaricomycotina</taxon>
        <taxon>Tremellomycetes</taxon>
        <taxon>Tremellales</taxon>
        <taxon>Cryptococcaceae</taxon>
        <taxon>Kwoniella</taxon>
    </lineage>
</organism>
<reference evidence="2" key="3">
    <citation type="submission" date="2014-01" db="EMBL/GenBank/DDBJ databases">
        <title>Evolution of pathogenesis and genome organization in the Tremellales.</title>
        <authorList>
            <person name="Cuomo C."/>
            <person name="Litvintseva A."/>
            <person name="Heitman J."/>
            <person name="Chen Y."/>
            <person name="Sun S."/>
            <person name="Springer D."/>
            <person name="Dromer F."/>
            <person name="Young S."/>
            <person name="Zeng Q."/>
            <person name="Chapman S."/>
            <person name="Gujja S."/>
            <person name="Saif S."/>
            <person name="Birren B."/>
        </authorList>
    </citation>
    <scope>NUCLEOTIDE SEQUENCE</scope>
    <source>
        <strain evidence="2">CBS 10118</strain>
    </source>
</reference>
<dbReference type="AlphaFoldDB" id="A0A1B9G9P4"/>
<protein>
    <submittedName>
        <fullName evidence="2">Uncharacterized protein</fullName>
    </submittedName>
</protein>
<dbReference type="EMBL" id="KI894019">
    <property type="protein sequence ID" value="OCF27721.1"/>
    <property type="molecule type" value="Genomic_DNA"/>
</dbReference>
<feature type="region of interest" description="Disordered" evidence="1">
    <location>
        <begin position="1"/>
        <end position="166"/>
    </location>
</feature>
<proteinExistence type="predicted"/>
<reference evidence="3" key="2">
    <citation type="submission" date="2013-07" db="EMBL/GenBank/DDBJ databases">
        <authorList>
            <consortium name="The Broad Institute Genome Sequencing Platform"/>
            <person name="Cuomo C."/>
            <person name="Litvintseva A."/>
            <person name="Chen Y."/>
            <person name="Heitman J."/>
            <person name="Sun S."/>
            <person name="Springer D."/>
            <person name="Dromer F."/>
            <person name="Young S.K."/>
            <person name="Zeng Q."/>
            <person name="Gargeya S."/>
            <person name="Fitzgerald M."/>
            <person name="Abouelleil A."/>
            <person name="Alvarado L."/>
            <person name="Berlin A.M."/>
            <person name="Chapman S.B."/>
            <person name="Dewar J."/>
            <person name="Goldberg J."/>
            <person name="Griggs A."/>
            <person name="Gujja S."/>
            <person name="Hansen M."/>
            <person name="Howarth C."/>
            <person name="Imamovic A."/>
            <person name="Larimer J."/>
            <person name="McCowan C."/>
            <person name="Murphy C."/>
            <person name="Pearson M."/>
            <person name="Priest M."/>
            <person name="Roberts A."/>
            <person name="Saif S."/>
            <person name="Shea T."/>
            <person name="Sykes S."/>
            <person name="Wortman J."/>
            <person name="Nusbaum C."/>
            <person name="Birren B."/>
        </authorList>
    </citation>
    <scope>NUCLEOTIDE SEQUENCE</scope>
    <source>
        <strain evidence="3">CBS 10118</strain>
    </source>
</reference>
<feature type="compositionally biased region" description="Polar residues" evidence="1">
    <location>
        <begin position="196"/>
        <end position="221"/>
    </location>
</feature>
<reference evidence="3" key="4">
    <citation type="submission" date="2024-02" db="EMBL/GenBank/DDBJ databases">
        <title>Comparative genomics of Cryptococcus and Kwoniella reveals pathogenesis evolution and contrasting modes of karyotype evolution via chromosome fusion or intercentromeric recombination.</title>
        <authorList>
            <person name="Coelho M.A."/>
            <person name="David-Palma M."/>
            <person name="Shea T."/>
            <person name="Bowers K."/>
            <person name="McGinley-Smith S."/>
            <person name="Mohammad A.W."/>
            <person name="Gnirke A."/>
            <person name="Yurkov A.M."/>
            <person name="Nowrousian M."/>
            <person name="Sun S."/>
            <person name="Cuomo C.A."/>
            <person name="Heitman J."/>
        </authorList>
    </citation>
    <scope>NUCLEOTIDE SEQUENCE</scope>
    <source>
        <strain evidence="3">CBS 10118</strain>
    </source>
</reference>
<sequence length="633" mass="72134">MFRPNNNSDTDDCTRRHAWSRSSSRRRPEASASSRRRSRGTSSDAGNPSPSYREPPPPRRSEYPPTPPPVSYPQSQARERSRGDRDYQTNVIEVVLDEPDNDDHQYRRHLRGHHRSRDRDREQSVHVDPPQHEYMNTSFRARAAPSTAERPRSDLEPPTPTQVPHRPASRLVAAAFQHTAGYQSYADMITGPYARSAQTSYPATPTARYTGTGDTHATPTYQHPHPTLAATNQSHLRPDTSADTRPRPPTVIVTPAAPVEEPSTHYAARTTRTSTGEARYGRELVKFERDMGIASKSRYDISVYSRKVIAYPSVDALMFTSPVHFPMMSDDGKLEWYKVCEHVTSGGSPSSCKAFHTPIHPSSISLSEIPFYDTGIYSAAIIPSDHSIFTHPSDVSVKMDNTSTYEEIQDRYRPQQTLHTERYKEWMSTDAGKLRRSQEQYIINVNSNIRERNAILSKRREEIEGSSNLDDALRSIQESVNELNRVDTSGHGSGPTSREWDESGSIIRGLNRVEQLRERLSALRLAVDMTPASFEVRTPLIESIRDLQRDVQQNIQSLRQSILNQSERTHSRSYPSDHPYMMALRRLNEASERVSQVHSNTPDPLTWLEEDEARLRAAKENLRKYYRSLDWMN</sequence>
<dbReference type="GeneID" id="30206965"/>
<evidence type="ECO:0000313" key="4">
    <source>
        <dbReference type="Proteomes" id="UP000092730"/>
    </source>
</evidence>
<feature type="region of interest" description="Disordered" evidence="1">
    <location>
        <begin position="196"/>
        <end position="253"/>
    </location>
</feature>
<feature type="compositionally biased region" description="Basic and acidic residues" evidence="1">
    <location>
        <begin position="77"/>
        <end position="87"/>
    </location>
</feature>
<dbReference type="EMBL" id="CP144542">
    <property type="protein sequence ID" value="WVW81863.1"/>
    <property type="molecule type" value="Genomic_DNA"/>
</dbReference>
<dbReference type="Proteomes" id="UP000092730">
    <property type="component" value="Chromosome 2"/>
</dbReference>
<dbReference type="KEGG" id="kbi:30206965"/>
<evidence type="ECO:0000256" key="1">
    <source>
        <dbReference type="SAM" id="MobiDB-lite"/>
    </source>
</evidence>
<evidence type="ECO:0000313" key="3">
    <source>
        <dbReference type="EMBL" id="WVW81863.1"/>
    </source>
</evidence>